<dbReference type="PANTHER" id="PTHR35525">
    <property type="entry name" value="BLL6575 PROTEIN"/>
    <property type="match status" value="1"/>
</dbReference>
<dbReference type="Pfam" id="PF11706">
    <property type="entry name" value="zf-CGNR"/>
    <property type="match status" value="1"/>
</dbReference>
<protein>
    <submittedName>
        <fullName evidence="2">CGNR zinc finger domain-containing protein</fullName>
    </submittedName>
</protein>
<dbReference type="PANTHER" id="PTHR35525:SF3">
    <property type="entry name" value="BLL6575 PROTEIN"/>
    <property type="match status" value="1"/>
</dbReference>
<evidence type="ECO:0000313" key="2">
    <source>
        <dbReference type="EMBL" id="MFC0522301.1"/>
    </source>
</evidence>
<dbReference type="InterPro" id="IPR010852">
    <property type="entry name" value="ABATE"/>
</dbReference>
<reference evidence="2 3" key="1">
    <citation type="submission" date="2024-09" db="EMBL/GenBank/DDBJ databases">
        <authorList>
            <person name="Sun Q."/>
            <person name="Mori K."/>
        </authorList>
    </citation>
    <scope>NUCLEOTIDE SEQUENCE [LARGE SCALE GENOMIC DNA]</scope>
    <source>
        <strain evidence="2 3">NCAIM B.02529</strain>
    </source>
</reference>
<dbReference type="EMBL" id="JBHLTP010000003">
    <property type="protein sequence ID" value="MFC0522301.1"/>
    <property type="molecule type" value="Genomic_DNA"/>
</dbReference>
<name>A0ABV6LIW9_9BACI</name>
<sequence length="187" mass="21919">MTKKMTFSHFSTYLFINFLNTIKMDNNKKGEQLNSEEDIWEWLLLMQEHGLLQPSQVTTIKQESIDVEKVRNFRDVCRNYFYHLDNKQEWMNIMMEHTMQVPLSFVMEQEMVAIPSKGGTMGLISLLSFDLLQKEQDGIVSKVKACENNQCLALFVNNKGKRKWCSMEVCGNRAKAKKHYYSKTNKA</sequence>
<dbReference type="SUPFAM" id="SSF160904">
    <property type="entry name" value="Jann2411-like"/>
    <property type="match status" value="1"/>
</dbReference>
<evidence type="ECO:0000313" key="3">
    <source>
        <dbReference type="Proteomes" id="UP001589836"/>
    </source>
</evidence>
<accession>A0ABV6LIW9</accession>
<dbReference type="InterPro" id="IPR021005">
    <property type="entry name" value="Znf_CGNR"/>
</dbReference>
<evidence type="ECO:0000259" key="1">
    <source>
        <dbReference type="Pfam" id="PF11706"/>
    </source>
</evidence>
<dbReference type="RefSeq" id="WP_377344835.1">
    <property type="nucleotide sequence ID" value="NZ_JBHLTP010000003.1"/>
</dbReference>
<dbReference type="Proteomes" id="UP001589836">
    <property type="component" value="Unassembled WGS sequence"/>
</dbReference>
<dbReference type="Gene3D" id="1.10.3300.10">
    <property type="entry name" value="Jann2411-like domain"/>
    <property type="match status" value="1"/>
</dbReference>
<dbReference type="InterPro" id="IPR023286">
    <property type="entry name" value="ABATE_dom_sf"/>
</dbReference>
<gene>
    <name evidence="2" type="ORF">ACFFGV_01695</name>
</gene>
<comment type="caution">
    <text evidence="2">The sequence shown here is derived from an EMBL/GenBank/DDBJ whole genome shotgun (WGS) entry which is preliminary data.</text>
</comment>
<keyword evidence="3" id="KW-1185">Reference proteome</keyword>
<feature type="domain" description="Zinc finger CGNR" evidence="1">
    <location>
        <begin position="143"/>
        <end position="180"/>
    </location>
</feature>
<organism evidence="2 3">
    <name type="scientific">Pontibacillus salicampi</name>
    <dbReference type="NCBI Taxonomy" id="1449801"/>
    <lineage>
        <taxon>Bacteria</taxon>
        <taxon>Bacillati</taxon>
        <taxon>Bacillota</taxon>
        <taxon>Bacilli</taxon>
        <taxon>Bacillales</taxon>
        <taxon>Bacillaceae</taxon>
        <taxon>Pontibacillus</taxon>
    </lineage>
</organism>
<proteinExistence type="predicted"/>